<gene>
    <name evidence="7" type="ORF">EM932_06150</name>
</gene>
<reference evidence="7 8" key="1">
    <citation type="submission" date="2019-04" db="EMBL/GenBank/DDBJ databases">
        <authorList>
            <person name="Liu A."/>
        </authorList>
    </citation>
    <scope>NUCLEOTIDE SEQUENCE [LARGE SCALE GENOMIC DNA]</scope>
    <source>
        <strain evidence="7 8">RZ03</strain>
    </source>
</reference>
<feature type="transmembrane region" description="Helical" evidence="5">
    <location>
        <begin position="116"/>
        <end position="134"/>
    </location>
</feature>
<dbReference type="GO" id="GO:0030416">
    <property type="term" value="P:methylamine metabolic process"/>
    <property type="evidence" value="ECO:0007669"/>
    <property type="project" value="InterPro"/>
</dbReference>
<proteinExistence type="predicted"/>
<organism evidence="7 8">
    <name type="scientific">Flavivirga rizhaonensis</name>
    <dbReference type="NCBI Taxonomy" id="2559571"/>
    <lineage>
        <taxon>Bacteria</taxon>
        <taxon>Pseudomonadati</taxon>
        <taxon>Bacteroidota</taxon>
        <taxon>Flavobacteriia</taxon>
        <taxon>Flavobacteriales</taxon>
        <taxon>Flavobacteriaceae</taxon>
        <taxon>Flavivirga</taxon>
    </lineage>
</organism>
<protein>
    <recommendedName>
        <fullName evidence="6">Methylamine utilisation protein MauE domain-containing protein</fullName>
    </recommendedName>
</protein>
<dbReference type="AlphaFoldDB" id="A0A4S1DZZ4"/>
<dbReference type="UniPathway" id="UPA00895"/>
<evidence type="ECO:0000313" key="7">
    <source>
        <dbReference type="EMBL" id="TGV03605.1"/>
    </source>
</evidence>
<comment type="subcellular location">
    <subcellularLocation>
        <location evidence="1">Membrane</location>
        <topology evidence="1">Multi-pass membrane protein</topology>
    </subcellularLocation>
</comment>
<evidence type="ECO:0000256" key="1">
    <source>
        <dbReference type="ARBA" id="ARBA00004141"/>
    </source>
</evidence>
<name>A0A4S1DZZ4_9FLAO</name>
<keyword evidence="4 5" id="KW-0472">Membrane</keyword>
<keyword evidence="2 5" id="KW-0812">Transmembrane</keyword>
<evidence type="ECO:0000256" key="2">
    <source>
        <dbReference type="ARBA" id="ARBA00022692"/>
    </source>
</evidence>
<keyword evidence="3 5" id="KW-1133">Transmembrane helix</keyword>
<dbReference type="GO" id="GO:0016020">
    <property type="term" value="C:membrane"/>
    <property type="evidence" value="ECO:0007669"/>
    <property type="project" value="UniProtKB-SubCell"/>
</dbReference>
<evidence type="ECO:0000256" key="5">
    <source>
        <dbReference type="SAM" id="Phobius"/>
    </source>
</evidence>
<dbReference type="EMBL" id="SRSO01000006">
    <property type="protein sequence ID" value="TGV03605.1"/>
    <property type="molecule type" value="Genomic_DNA"/>
</dbReference>
<comment type="caution">
    <text evidence="7">The sequence shown here is derived from an EMBL/GenBank/DDBJ whole genome shotgun (WGS) entry which is preliminary data.</text>
</comment>
<feature type="transmembrane region" description="Helical" evidence="5">
    <location>
        <begin position="46"/>
        <end position="66"/>
    </location>
</feature>
<keyword evidence="8" id="KW-1185">Reference proteome</keyword>
<accession>A0A4S1DZZ4</accession>
<dbReference type="RefSeq" id="WP_135876299.1">
    <property type="nucleotide sequence ID" value="NZ_SRSO01000006.1"/>
</dbReference>
<evidence type="ECO:0000256" key="4">
    <source>
        <dbReference type="ARBA" id="ARBA00023136"/>
    </source>
</evidence>
<sequence length="149" mass="17074">MKTKNILLEIICLLLVVLFVYAATNKMFDFVNFKRQLGESPLLGDFSNVVAWFIPTIEIIIAFLLVIPKFKAWGLYASLILMSLFTIYLFIILNFVPREDIPCSCGGILNKMGWKAHIYFNLFFVIMAATGIKVHSYQKKHKIIYPTTG</sequence>
<feature type="domain" description="Methylamine utilisation protein MauE" evidence="6">
    <location>
        <begin position="5"/>
        <end position="132"/>
    </location>
</feature>
<evidence type="ECO:0000313" key="8">
    <source>
        <dbReference type="Proteomes" id="UP000307602"/>
    </source>
</evidence>
<dbReference type="InterPro" id="IPR009908">
    <property type="entry name" value="Methylamine_util_MauE"/>
</dbReference>
<evidence type="ECO:0000259" key="6">
    <source>
        <dbReference type="Pfam" id="PF07291"/>
    </source>
</evidence>
<dbReference type="Pfam" id="PF07291">
    <property type="entry name" value="MauE"/>
    <property type="match status" value="1"/>
</dbReference>
<evidence type="ECO:0000256" key="3">
    <source>
        <dbReference type="ARBA" id="ARBA00022989"/>
    </source>
</evidence>
<dbReference type="Proteomes" id="UP000307602">
    <property type="component" value="Unassembled WGS sequence"/>
</dbReference>
<feature type="transmembrane region" description="Helical" evidence="5">
    <location>
        <begin position="73"/>
        <end position="96"/>
    </location>
</feature>
<dbReference type="OrthoDB" id="673785at2"/>